<dbReference type="Gene3D" id="2.60.120.10">
    <property type="entry name" value="Jelly Rolls"/>
    <property type="match status" value="2"/>
</dbReference>
<dbReference type="PROSITE" id="PS50042">
    <property type="entry name" value="CNMP_BINDING_3"/>
    <property type="match status" value="2"/>
</dbReference>
<dbReference type="PANTHER" id="PTHR23011">
    <property type="entry name" value="CYCLIC NUCLEOTIDE-BINDING DOMAIN CONTAINING PROTEIN"/>
    <property type="match status" value="1"/>
</dbReference>
<keyword evidence="4" id="KW-1185">Reference proteome</keyword>
<evidence type="ECO:0000259" key="2">
    <source>
        <dbReference type="PROSITE" id="PS50042"/>
    </source>
</evidence>
<accession>A0AAE0L813</accession>
<evidence type="ECO:0000313" key="3">
    <source>
        <dbReference type="EMBL" id="KAK3275135.1"/>
    </source>
</evidence>
<sequence>MSVEEMVNEILGLEAPEMSAEKSAAENERFSFWKLQGKYSSDKADWGANVRENHNKVAKELSDIQDNSRKLIEKMEQVSKDCVKMVSRAECQKKAARISWYEDERQTSGVLPSVEPDRADATWRSALFHDMQSVRAVQPDTAQASTSSRVSTLLPNMDTLREECESPTRKHSRQARASRTSRVSQSRRKRFPLDDQRAVAIAAAIFDRQLQAAVSMTANVTYARLLQALKRRGGTNHLEDDMLIAALLHRHNSYFKDLPVELLLHIAGDVFFERFTAGSIILAPSMLTSHFRVIAKGTVHKQTMEQWTRKRRGESTTIQEMFEGEPYNTAQTLACGDSFGEQGLESGVVEEEGYYAATDVMCFCLDRPSYMSTLGHSLIGLTAQRALFLQKYCKAFNSQSLRPDCEPSISGLRRFGARLFRMTFPVKARIDINHGDTMYIIKEGSVELYFPAADEQESSETVWGRREHKSWADSSRQIVQLEQGDVFGEGCVFEEFRLGWLCRTLTPVSLLAIKAKDVLEHSDPVVMRSLRNLMTFRMVFANAVANDDKCQSPGPRRVHRTRTISTVSPEKRRKSQCSQRSHRTRTPSEVISGNRRSTISLESIRLLRPNSLIAEGAIEPSTPQGESLPKGKKPALRAEASCPSRIESFTLAEHSDGVPPSPTSSDSRLQPPEDYESRLEAMIRQQHAPQNDLDEMQTALASIIAKQQSGQSPRTDLPVVPKCSPKSLSPAMLQPTSISLPSHLEFKAEPSTFHNAYLESDSKYISHANFIAGEKAQASLQNRIPASVRYRSSRLENLNAIFR</sequence>
<dbReference type="PANTHER" id="PTHR23011:SF28">
    <property type="entry name" value="CYCLIC NUCLEOTIDE-BINDING DOMAIN CONTAINING PROTEIN"/>
    <property type="match status" value="1"/>
</dbReference>
<feature type="region of interest" description="Disordered" evidence="1">
    <location>
        <begin position="616"/>
        <end position="674"/>
    </location>
</feature>
<proteinExistence type="predicted"/>
<feature type="region of interest" description="Disordered" evidence="1">
    <location>
        <begin position="548"/>
        <end position="594"/>
    </location>
</feature>
<evidence type="ECO:0000313" key="4">
    <source>
        <dbReference type="Proteomes" id="UP001190700"/>
    </source>
</evidence>
<protein>
    <recommendedName>
        <fullName evidence="2">Cyclic nucleotide-binding domain-containing protein</fullName>
    </recommendedName>
</protein>
<dbReference type="CDD" id="cd00038">
    <property type="entry name" value="CAP_ED"/>
    <property type="match status" value="2"/>
</dbReference>
<dbReference type="SUPFAM" id="SSF51206">
    <property type="entry name" value="cAMP-binding domain-like"/>
    <property type="match status" value="2"/>
</dbReference>
<feature type="region of interest" description="Disordered" evidence="1">
    <location>
        <begin position="137"/>
        <end position="189"/>
    </location>
</feature>
<dbReference type="EMBL" id="LGRX02007389">
    <property type="protein sequence ID" value="KAK3275135.1"/>
    <property type="molecule type" value="Genomic_DNA"/>
</dbReference>
<gene>
    <name evidence="3" type="ORF">CYMTET_16718</name>
</gene>
<organism evidence="3 4">
    <name type="scientific">Cymbomonas tetramitiformis</name>
    <dbReference type="NCBI Taxonomy" id="36881"/>
    <lineage>
        <taxon>Eukaryota</taxon>
        <taxon>Viridiplantae</taxon>
        <taxon>Chlorophyta</taxon>
        <taxon>Pyramimonadophyceae</taxon>
        <taxon>Pyramimonadales</taxon>
        <taxon>Pyramimonadaceae</taxon>
        <taxon>Cymbomonas</taxon>
    </lineage>
</organism>
<feature type="domain" description="Cyclic nucleotide-binding" evidence="2">
    <location>
        <begin position="254"/>
        <end position="375"/>
    </location>
</feature>
<dbReference type="InterPro" id="IPR018490">
    <property type="entry name" value="cNMP-bd_dom_sf"/>
</dbReference>
<feature type="compositionally biased region" description="Basic and acidic residues" evidence="1">
    <location>
        <begin position="159"/>
        <end position="168"/>
    </location>
</feature>
<feature type="domain" description="Cyclic nucleotide-binding" evidence="2">
    <location>
        <begin position="435"/>
        <end position="489"/>
    </location>
</feature>
<dbReference type="AlphaFoldDB" id="A0AAE0L813"/>
<name>A0AAE0L813_9CHLO</name>
<dbReference type="Proteomes" id="UP001190700">
    <property type="component" value="Unassembled WGS sequence"/>
</dbReference>
<reference evidence="3 4" key="1">
    <citation type="journal article" date="2015" name="Genome Biol. Evol.">
        <title>Comparative Genomics of a Bacterivorous Green Alga Reveals Evolutionary Causalities and Consequences of Phago-Mixotrophic Mode of Nutrition.</title>
        <authorList>
            <person name="Burns J.A."/>
            <person name="Paasch A."/>
            <person name="Narechania A."/>
            <person name="Kim E."/>
        </authorList>
    </citation>
    <scope>NUCLEOTIDE SEQUENCE [LARGE SCALE GENOMIC DNA]</scope>
    <source>
        <strain evidence="3 4">PLY_AMNH</strain>
    </source>
</reference>
<comment type="caution">
    <text evidence="3">The sequence shown here is derived from an EMBL/GenBank/DDBJ whole genome shotgun (WGS) entry which is preliminary data.</text>
</comment>
<dbReference type="InterPro" id="IPR000595">
    <property type="entry name" value="cNMP-bd_dom"/>
</dbReference>
<feature type="compositionally biased region" description="Polar residues" evidence="1">
    <location>
        <begin position="140"/>
        <end position="154"/>
    </location>
</feature>
<dbReference type="InterPro" id="IPR014710">
    <property type="entry name" value="RmlC-like_jellyroll"/>
</dbReference>
<evidence type="ECO:0000256" key="1">
    <source>
        <dbReference type="SAM" id="MobiDB-lite"/>
    </source>
</evidence>
<feature type="compositionally biased region" description="Basic residues" evidence="1">
    <location>
        <begin position="571"/>
        <end position="585"/>
    </location>
</feature>